<evidence type="ECO:0000313" key="3">
    <source>
        <dbReference type="Proteomes" id="UP000032515"/>
    </source>
</evidence>
<feature type="transmembrane region" description="Helical" evidence="1">
    <location>
        <begin position="26"/>
        <end position="43"/>
    </location>
</feature>
<keyword evidence="1" id="KW-1133">Transmembrane helix</keyword>
<keyword evidence="1" id="KW-0472">Membrane</keyword>
<dbReference type="RefSeq" id="WP_044415891.1">
    <property type="nucleotide sequence ID" value="NZ_JXXE01000497.1"/>
</dbReference>
<protein>
    <submittedName>
        <fullName evidence="2">Uncharacterized protein</fullName>
    </submittedName>
</protein>
<reference evidence="2 3" key="1">
    <citation type="submission" date="2014-11" db="EMBL/GenBank/DDBJ databases">
        <title>Genomics and ecophysiology of heterotrophic nitrogen fixing bacteria isolated from estuarine surface water.</title>
        <authorList>
            <person name="Bentzon-Tilia M."/>
            <person name="Severin I."/>
            <person name="Hansen L.H."/>
            <person name="Riemann L."/>
        </authorList>
    </citation>
    <scope>NUCLEOTIDE SEQUENCE [LARGE SCALE GENOMIC DNA]</scope>
    <source>
        <strain evidence="2 3">BAL398</strain>
    </source>
</reference>
<organism evidence="2 3">
    <name type="scientific">Rhodopseudomonas palustris</name>
    <dbReference type="NCBI Taxonomy" id="1076"/>
    <lineage>
        <taxon>Bacteria</taxon>
        <taxon>Pseudomonadati</taxon>
        <taxon>Pseudomonadota</taxon>
        <taxon>Alphaproteobacteria</taxon>
        <taxon>Hyphomicrobiales</taxon>
        <taxon>Nitrobacteraceae</taxon>
        <taxon>Rhodopseudomonas</taxon>
    </lineage>
</organism>
<evidence type="ECO:0000313" key="2">
    <source>
        <dbReference type="EMBL" id="KIZ38650.1"/>
    </source>
</evidence>
<comment type="caution">
    <text evidence="2">The sequence shown here is derived from an EMBL/GenBank/DDBJ whole genome shotgun (WGS) entry which is preliminary data.</text>
</comment>
<proteinExistence type="predicted"/>
<accession>A0A0D7EDP9</accession>
<dbReference type="EMBL" id="JXXE01000497">
    <property type="protein sequence ID" value="KIZ38650.1"/>
    <property type="molecule type" value="Genomic_DNA"/>
</dbReference>
<dbReference type="AlphaFoldDB" id="A0A0D7EDP9"/>
<dbReference type="Proteomes" id="UP000032515">
    <property type="component" value="Unassembled WGS sequence"/>
</dbReference>
<evidence type="ECO:0000256" key="1">
    <source>
        <dbReference type="SAM" id="Phobius"/>
    </source>
</evidence>
<dbReference type="PATRIC" id="fig|1076.23.peg.5401"/>
<sequence length="71" mass="7814">MKTINLTAGETVGARRPFRLRSMVKLPSISTVLLIILAINIVVDVMMRRHAPRLPVAERGHVRVAGTDPNS</sequence>
<keyword evidence="1" id="KW-0812">Transmembrane</keyword>
<gene>
    <name evidence="2" type="ORF">OO17_22635</name>
</gene>
<name>A0A0D7EDP9_RHOPL</name>